<evidence type="ECO:0000313" key="1">
    <source>
        <dbReference type="Proteomes" id="UP000887565"/>
    </source>
</evidence>
<name>A0A915LAB6_ROMCU</name>
<accession>A0A915LAB6</accession>
<reference evidence="2" key="1">
    <citation type="submission" date="2022-11" db="UniProtKB">
        <authorList>
            <consortium name="WormBaseParasite"/>
        </authorList>
    </citation>
    <scope>IDENTIFICATION</scope>
</reference>
<keyword evidence="1" id="KW-1185">Reference proteome</keyword>
<organism evidence="1 2">
    <name type="scientific">Romanomermis culicivorax</name>
    <name type="common">Nematode worm</name>
    <dbReference type="NCBI Taxonomy" id="13658"/>
    <lineage>
        <taxon>Eukaryota</taxon>
        <taxon>Metazoa</taxon>
        <taxon>Ecdysozoa</taxon>
        <taxon>Nematoda</taxon>
        <taxon>Enoplea</taxon>
        <taxon>Dorylaimia</taxon>
        <taxon>Mermithida</taxon>
        <taxon>Mermithoidea</taxon>
        <taxon>Mermithidae</taxon>
        <taxon>Romanomermis</taxon>
    </lineage>
</organism>
<protein>
    <submittedName>
        <fullName evidence="2">Uncharacterized protein</fullName>
    </submittedName>
</protein>
<evidence type="ECO:0000313" key="2">
    <source>
        <dbReference type="WBParaSite" id="nRc.2.0.1.t48014-RA"/>
    </source>
</evidence>
<dbReference type="Proteomes" id="UP000887565">
    <property type="component" value="Unplaced"/>
</dbReference>
<sequence>MFTYNARPHTAMPYSPFSLTRGYEPHITLDYDCTRRLTLPLNYDPYQHVLTQSQLKMHEKIKANLDTATTVSKEYFNRKDWTCDHAVNNLVLLTNT</sequence>
<dbReference type="WBParaSite" id="nRc.2.0.1.t48014-RA">
    <property type="protein sequence ID" value="nRc.2.0.1.t48014-RA"/>
    <property type="gene ID" value="nRc.2.0.1.g48014"/>
</dbReference>
<dbReference type="AlphaFoldDB" id="A0A915LAB6"/>
<proteinExistence type="predicted"/>